<dbReference type="RefSeq" id="WP_115871376.1">
    <property type="nucleotide sequence ID" value="NZ_CAJUZQ010000023.1"/>
</dbReference>
<evidence type="ECO:0000313" key="5">
    <source>
        <dbReference type="EMBL" id="REH92680.1"/>
    </source>
</evidence>
<dbReference type="Pfam" id="PF01061">
    <property type="entry name" value="ABC2_membrane"/>
    <property type="match status" value="1"/>
</dbReference>
<proteinExistence type="predicted"/>
<comment type="subcellular location">
    <subcellularLocation>
        <location evidence="1">Membrane</location>
        <topology evidence="1">Multi-pass membrane protein</topology>
    </subcellularLocation>
</comment>
<dbReference type="EMBL" id="QKXQ01000462">
    <property type="protein sequence ID" value="REH92680.1"/>
    <property type="molecule type" value="Genomic_DNA"/>
</dbReference>
<keyword evidence="4" id="KW-0472">Membrane</keyword>
<keyword evidence="3" id="KW-1133">Transmembrane helix</keyword>
<gene>
    <name evidence="5" type="ORF">DOS83_10085</name>
</gene>
<reference evidence="5 6" key="1">
    <citation type="journal article" date="2018" name="Vet. Microbiol.">
        <title>Characterisation of Staphylococcus felis isolated from cats using whole genome sequencing.</title>
        <authorList>
            <person name="Worthing K."/>
            <person name="Pang S."/>
            <person name="Trott D.J."/>
            <person name="Abraham S."/>
            <person name="Coombs G.W."/>
            <person name="Jordan D."/>
            <person name="McIntyre L."/>
            <person name="Davies M.R."/>
            <person name="Norris J."/>
        </authorList>
    </citation>
    <scope>NUCLEOTIDE SEQUENCE [LARGE SCALE GENOMIC DNA]</scope>
    <source>
        <strain evidence="5 6">F9</strain>
    </source>
</reference>
<keyword evidence="2" id="KW-0812">Transmembrane</keyword>
<dbReference type="Proteomes" id="UP000256562">
    <property type="component" value="Unassembled WGS sequence"/>
</dbReference>
<evidence type="ECO:0000256" key="3">
    <source>
        <dbReference type="ARBA" id="ARBA00022989"/>
    </source>
</evidence>
<dbReference type="GO" id="GO:0016020">
    <property type="term" value="C:membrane"/>
    <property type="evidence" value="ECO:0007669"/>
    <property type="project" value="UniProtKB-SubCell"/>
</dbReference>
<evidence type="ECO:0000256" key="2">
    <source>
        <dbReference type="ARBA" id="ARBA00022692"/>
    </source>
</evidence>
<evidence type="ECO:0000256" key="4">
    <source>
        <dbReference type="ARBA" id="ARBA00023136"/>
    </source>
</evidence>
<comment type="caution">
    <text evidence="5">The sequence shown here is derived from an EMBL/GenBank/DDBJ whole genome shotgun (WGS) entry which is preliminary data.</text>
</comment>
<dbReference type="InterPro" id="IPR013525">
    <property type="entry name" value="ABC2_TM"/>
</dbReference>
<dbReference type="GO" id="GO:0140359">
    <property type="term" value="F:ABC-type transporter activity"/>
    <property type="evidence" value="ECO:0007669"/>
    <property type="project" value="InterPro"/>
</dbReference>
<dbReference type="AlphaFoldDB" id="A0A3E0IMN1"/>
<dbReference type="OrthoDB" id="3182222at2"/>
<name>A0A3E0IMN1_9STAP</name>
<evidence type="ECO:0000313" key="6">
    <source>
        <dbReference type="Proteomes" id="UP000256562"/>
    </source>
</evidence>
<sequence>MKLFRVKAVIYKDFKEILRNPSLYFMIIMPILLALYFKFLSASLASEGSTESFNDLLVYIIIAFSLTMPLGCITISILAEENEKGTLQSLIETPLKPVELLLGKAFLGTVSSLITSVISLIALGIPFNIQWHDYLSLLLYIAMIICFALGFGLITKTIGQSAFFIFIVLILSMTLFVEIFKSANVSNILIYLLNYFPMNIAFFIHIHKEPFQLFYLLLWFLLSAIFLFVIYRFKTRKI</sequence>
<evidence type="ECO:0000256" key="1">
    <source>
        <dbReference type="ARBA" id="ARBA00004141"/>
    </source>
</evidence>
<protein>
    <submittedName>
        <fullName evidence="5">Uncharacterized protein</fullName>
    </submittedName>
</protein>
<organism evidence="5 6">
    <name type="scientific">Staphylococcus felis</name>
    <dbReference type="NCBI Taxonomy" id="46127"/>
    <lineage>
        <taxon>Bacteria</taxon>
        <taxon>Bacillati</taxon>
        <taxon>Bacillota</taxon>
        <taxon>Bacilli</taxon>
        <taxon>Bacillales</taxon>
        <taxon>Staphylococcaceae</taxon>
        <taxon>Staphylococcus</taxon>
    </lineage>
</organism>
<accession>A0A3E0IMN1</accession>